<evidence type="ECO:0000259" key="3">
    <source>
        <dbReference type="PROSITE" id="PS50206"/>
    </source>
</evidence>
<dbReference type="Pfam" id="PF26341">
    <property type="entry name" value="AAA_SelU"/>
    <property type="match status" value="1"/>
</dbReference>
<name>A0A072NCP7_9GAMM</name>
<dbReference type="NCBIfam" id="NF008751">
    <property type="entry name" value="PRK11784.1-3"/>
    <property type="match status" value="1"/>
</dbReference>
<keyword evidence="2" id="KW-0808">Transferase</keyword>
<dbReference type="NCBIfam" id="TIGR03167">
    <property type="entry name" value="tRNA_sel_U_synt"/>
    <property type="match status" value="1"/>
</dbReference>
<comment type="subunit">
    <text evidence="2">Monomer.</text>
</comment>
<comment type="catalytic activity">
    <reaction evidence="2">
        <text>5-methylaminomethyl-2-(Se-phospho)selenouridine(34) in tRNA + H2O = 5-methylaminomethyl-2-selenouridine(34) in tRNA + phosphate</text>
        <dbReference type="Rhea" id="RHEA:60176"/>
        <dbReference type="Rhea" id="RHEA-COMP:10196"/>
        <dbReference type="Rhea" id="RHEA-COMP:15523"/>
        <dbReference type="ChEBI" id="CHEBI:15377"/>
        <dbReference type="ChEBI" id="CHEBI:43474"/>
        <dbReference type="ChEBI" id="CHEBI:82743"/>
        <dbReference type="ChEBI" id="CHEBI:143702"/>
    </reaction>
</comment>
<dbReference type="NCBIfam" id="NF008750">
    <property type="entry name" value="PRK11784.1-2"/>
    <property type="match status" value="1"/>
</dbReference>
<comment type="caution">
    <text evidence="4">The sequence shown here is derived from an EMBL/GenBank/DDBJ whole genome shotgun (WGS) entry which is preliminary data.</text>
</comment>
<dbReference type="InterPro" id="IPR001763">
    <property type="entry name" value="Rhodanese-like_dom"/>
</dbReference>
<reference evidence="4 5" key="1">
    <citation type="submission" date="2012-12" db="EMBL/GenBank/DDBJ databases">
        <title>Genome assembly of Marinobacter sp. AK21.</title>
        <authorList>
            <person name="Khatri I."/>
            <person name="Kumar R."/>
            <person name="Vaidya B."/>
            <person name="Subramanian S."/>
            <person name="Pinnaka A."/>
        </authorList>
    </citation>
    <scope>NUCLEOTIDE SEQUENCE [LARGE SCALE GENOMIC DNA]</scope>
    <source>
        <strain evidence="4 5">AK21</strain>
    </source>
</reference>
<proteinExistence type="inferred from homology"/>
<dbReference type="GO" id="GO:0016765">
    <property type="term" value="F:transferase activity, transferring alkyl or aryl (other than methyl) groups"/>
    <property type="evidence" value="ECO:0007669"/>
    <property type="project" value="UniProtKB-UniRule"/>
</dbReference>
<dbReference type="Gene3D" id="3.40.250.10">
    <property type="entry name" value="Rhodanese-like domain"/>
    <property type="match status" value="1"/>
</dbReference>
<feature type="active site" description="S-selanylcysteine intermediate" evidence="2">
    <location>
        <position position="145"/>
    </location>
</feature>
<dbReference type="SMART" id="SM00450">
    <property type="entry name" value="RHOD"/>
    <property type="match status" value="1"/>
</dbReference>
<evidence type="ECO:0000313" key="5">
    <source>
        <dbReference type="Proteomes" id="UP000035057"/>
    </source>
</evidence>
<dbReference type="SUPFAM" id="SSF52821">
    <property type="entry name" value="Rhodanese/Cell cycle control phosphatase"/>
    <property type="match status" value="1"/>
</dbReference>
<dbReference type="Proteomes" id="UP000035057">
    <property type="component" value="Unassembled WGS sequence"/>
</dbReference>
<dbReference type="GO" id="GO:0043828">
    <property type="term" value="F:tRNA 2-selenouridine synthase activity"/>
    <property type="evidence" value="ECO:0007669"/>
    <property type="project" value="UniProtKB-EC"/>
</dbReference>
<sequence length="416" mass="47527">MSRESPAHQNVIGAPLYRAIRRQSARFGQKTAISAILPPHSGNQLSHEMASRPDTDDYLSLFLNDVPLMDVRAPVEFTRGSFPEAQNAPLMNDEERHRVGICYKEKGQDKAIELGHQLVSGDIKAQRIEAWKRFIAQHPDGYLFCFRGGLRSRLTQQWIRDAGIDYPLVKGGYKALRRFLIDSLEEQIESSEFRILSGRTGTGKTRVLKKLPNPVDLEGLANHRGSSFGRRVSPQPSQIDFENRLAVAMLKSANLKGGPVYLEDESRLVGRCCLPERLRERMAEAPLMVLEQPLAERIRIIRQDYVEEMVRDYQARDGEEAGWLNFRDYLLSALDRIQKRLGGERHKQLRALMEQALEQQEKQGNVEGHHAWIRALLEDYYDPMYDYQLSRKQGTILVQGGPGTIIDWANRPVANR</sequence>
<dbReference type="EC" id="2.9.1.3" evidence="2"/>
<keyword evidence="5" id="KW-1185">Reference proteome</keyword>
<dbReference type="InterPro" id="IPR017582">
    <property type="entry name" value="SelU"/>
</dbReference>
<dbReference type="PANTHER" id="PTHR30401:SF0">
    <property type="entry name" value="TRNA 2-SELENOURIDINE SYNTHASE"/>
    <property type="match status" value="1"/>
</dbReference>
<keyword evidence="1 2" id="KW-0711">Selenium</keyword>
<dbReference type="STRING" id="1137280.D777_02817"/>
<dbReference type="CDD" id="cd01520">
    <property type="entry name" value="RHOD_YbbB"/>
    <property type="match status" value="1"/>
</dbReference>
<comment type="similarity">
    <text evidence="2">Belongs to the SelU family.</text>
</comment>
<evidence type="ECO:0000313" key="4">
    <source>
        <dbReference type="EMBL" id="KEF30875.1"/>
    </source>
</evidence>
<dbReference type="PROSITE" id="PS50206">
    <property type="entry name" value="RHODANESE_3"/>
    <property type="match status" value="1"/>
</dbReference>
<comment type="catalytic activity">
    <reaction evidence="2">
        <text>5-methylaminomethyl-2-thiouridine(34) in tRNA + (2E)-geranyl diphosphate = 5-methylaminomethyl-S-(2E)-geranyl-thiouridine(34) in tRNA + diphosphate</text>
        <dbReference type="Rhea" id="RHEA:14085"/>
        <dbReference type="Rhea" id="RHEA-COMP:10195"/>
        <dbReference type="Rhea" id="RHEA-COMP:14654"/>
        <dbReference type="ChEBI" id="CHEBI:33019"/>
        <dbReference type="ChEBI" id="CHEBI:58057"/>
        <dbReference type="ChEBI" id="CHEBI:74455"/>
        <dbReference type="ChEBI" id="CHEBI:140632"/>
    </reaction>
</comment>
<comment type="function">
    <text evidence="2">Involved in the post-transcriptional modification of the uridine at the wobble position (U34) of tRNA(Lys), tRNA(Glu) and tRNA(Gln). Catalyzes the conversion of 2-thiouridine (S2U-RNA) to 2-selenouridine (Se2U-RNA). Acts in a two-step process involving geranylation of 2-thiouridine (S2U) to S-geranyl-2-thiouridine (geS2U) and subsequent selenation of the latter derivative to 2-selenouridine (Se2U) in the tRNA chain.</text>
</comment>
<dbReference type="GO" id="GO:0002098">
    <property type="term" value="P:tRNA wobble uridine modification"/>
    <property type="evidence" value="ECO:0007669"/>
    <property type="project" value="UniProtKB-UniRule"/>
</dbReference>
<comment type="catalytic activity">
    <reaction evidence="2">
        <text>5-methylaminomethyl-S-(2E)-geranyl-thiouridine(34) in tRNA + selenophosphate + H(+) = 5-methylaminomethyl-2-(Se-phospho)selenouridine(34) in tRNA + (2E)-thiogeraniol</text>
        <dbReference type="Rhea" id="RHEA:60172"/>
        <dbReference type="Rhea" id="RHEA-COMP:14654"/>
        <dbReference type="Rhea" id="RHEA-COMP:15523"/>
        <dbReference type="ChEBI" id="CHEBI:15378"/>
        <dbReference type="ChEBI" id="CHEBI:16144"/>
        <dbReference type="ChEBI" id="CHEBI:140632"/>
        <dbReference type="ChEBI" id="CHEBI:143702"/>
        <dbReference type="ChEBI" id="CHEBI:143703"/>
    </reaction>
</comment>
<feature type="domain" description="Rhodanese" evidence="3">
    <location>
        <begin position="62"/>
        <end position="185"/>
    </location>
</feature>
<organism evidence="4 5">
    <name type="scientific">Marinobacter nitratireducens</name>
    <dbReference type="NCBI Taxonomy" id="1137280"/>
    <lineage>
        <taxon>Bacteria</taxon>
        <taxon>Pseudomonadati</taxon>
        <taxon>Pseudomonadota</taxon>
        <taxon>Gammaproteobacteria</taxon>
        <taxon>Pseudomonadales</taxon>
        <taxon>Marinobacteraceae</taxon>
        <taxon>Marinobacter</taxon>
    </lineage>
</organism>
<dbReference type="HAMAP" id="MF_01622">
    <property type="entry name" value="tRNA_sel_U_synth"/>
    <property type="match status" value="1"/>
</dbReference>
<comment type="catalytic activity">
    <reaction evidence="2">
        <text>5-methylaminomethyl-2-thiouridine(34) in tRNA + selenophosphate + (2E)-geranyl diphosphate + H2O + H(+) = 5-methylaminomethyl-2-selenouridine(34) in tRNA + (2E)-thiogeraniol + phosphate + diphosphate</text>
        <dbReference type="Rhea" id="RHEA:42716"/>
        <dbReference type="Rhea" id="RHEA-COMP:10195"/>
        <dbReference type="Rhea" id="RHEA-COMP:10196"/>
        <dbReference type="ChEBI" id="CHEBI:15377"/>
        <dbReference type="ChEBI" id="CHEBI:15378"/>
        <dbReference type="ChEBI" id="CHEBI:16144"/>
        <dbReference type="ChEBI" id="CHEBI:33019"/>
        <dbReference type="ChEBI" id="CHEBI:43474"/>
        <dbReference type="ChEBI" id="CHEBI:58057"/>
        <dbReference type="ChEBI" id="CHEBI:74455"/>
        <dbReference type="ChEBI" id="CHEBI:82743"/>
        <dbReference type="ChEBI" id="CHEBI:143703"/>
        <dbReference type="EC" id="2.9.1.3"/>
    </reaction>
</comment>
<dbReference type="PANTHER" id="PTHR30401">
    <property type="entry name" value="TRNA 2-SELENOURIDINE SYNTHASE"/>
    <property type="match status" value="1"/>
</dbReference>
<accession>A0A072NCP7</accession>
<dbReference type="PATRIC" id="fig|1137280.3.peg.2635"/>
<dbReference type="InterPro" id="IPR036873">
    <property type="entry name" value="Rhodanese-like_dom_sf"/>
</dbReference>
<dbReference type="AlphaFoldDB" id="A0A072NCP7"/>
<evidence type="ECO:0000256" key="1">
    <source>
        <dbReference type="ARBA" id="ARBA00023266"/>
    </source>
</evidence>
<protein>
    <recommendedName>
        <fullName evidence="2">tRNA 2-selenouridine synthase</fullName>
        <ecNumber evidence="2">2.9.1.3</ecNumber>
    </recommendedName>
</protein>
<dbReference type="EMBL" id="ANIE01000007">
    <property type="protein sequence ID" value="KEF30875.1"/>
    <property type="molecule type" value="Genomic_DNA"/>
</dbReference>
<gene>
    <name evidence="2" type="primary">selU</name>
    <name evidence="4" type="ORF">D777_02817</name>
</gene>
<dbReference type="InterPro" id="IPR058840">
    <property type="entry name" value="AAA_SelU"/>
</dbReference>
<evidence type="ECO:0000256" key="2">
    <source>
        <dbReference type="HAMAP-Rule" id="MF_01622"/>
    </source>
</evidence>